<accession>A0ABY8U0K5</accession>
<evidence type="ECO:0008006" key="3">
    <source>
        <dbReference type="Google" id="ProtNLM"/>
    </source>
</evidence>
<dbReference type="Gene3D" id="3.40.50.1820">
    <property type="entry name" value="alpha/beta hydrolase"/>
    <property type="match status" value="1"/>
</dbReference>
<sequence>MGTIIVDIVELNFLQQVLNGLASQAATSSRIDTAKLAVAGHSRGGKLAALQLAGSYVSPHPMAAYLVDPIDNTMFSPEGPTYPSAAKALAAAVPLRKAGISGAGISSSCNPAGTNYPRFYDALATGSWLTVLPQWTHVACTSSLAGLLGFCGFGRTSSSETIAITAAAMTGWMQSNVRGTAVPAQLTSYLNSKVQAGTITFAVRP</sequence>
<gene>
    <name evidence="1" type="ORF">OEZ85_001638</name>
</gene>
<organism evidence="1 2">
    <name type="scientific">Tetradesmus obliquus</name>
    <name type="common">Green alga</name>
    <name type="synonym">Acutodesmus obliquus</name>
    <dbReference type="NCBI Taxonomy" id="3088"/>
    <lineage>
        <taxon>Eukaryota</taxon>
        <taxon>Viridiplantae</taxon>
        <taxon>Chlorophyta</taxon>
        <taxon>core chlorophytes</taxon>
        <taxon>Chlorophyceae</taxon>
        <taxon>CS clade</taxon>
        <taxon>Sphaeropleales</taxon>
        <taxon>Scenedesmaceae</taxon>
        <taxon>Tetradesmus</taxon>
    </lineage>
</organism>
<dbReference type="Proteomes" id="UP001244341">
    <property type="component" value="Chromosome 6b"/>
</dbReference>
<reference evidence="1 2" key="1">
    <citation type="submission" date="2023-05" db="EMBL/GenBank/DDBJ databases">
        <title>A 100% complete, gapless, phased diploid assembly of the Scenedesmus obliquus UTEX 3031 genome.</title>
        <authorList>
            <person name="Biondi T.C."/>
            <person name="Hanschen E.R."/>
            <person name="Kwon T."/>
            <person name="Eng W."/>
            <person name="Kruse C.P.S."/>
            <person name="Koehler S.I."/>
            <person name="Kunde Y."/>
            <person name="Gleasner C.D."/>
            <person name="You Mak K.T."/>
            <person name="Polle J."/>
            <person name="Hovde B.T."/>
            <person name="Starkenburg S.R."/>
        </authorList>
    </citation>
    <scope>NUCLEOTIDE SEQUENCE [LARGE SCALE GENOMIC DNA]</scope>
    <source>
        <strain evidence="1 2">DOE0152z</strain>
    </source>
</reference>
<dbReference type="PANTHER" id="PTHR33428">
    <property type="entry name" value="CHLOROPHYLLASE-2, CHLOROPLASTIC"/>
    <property type="match status" value="1"/>
</dbReference>
<evidence type="ECO:0000313" key="1">
    <source>
        <dbReference type="EMBL" id="WIA14925.1"/>
    </source>
</evidence>
<dbReference type="Pfam" id="PF07224">
    <property type="entry name" value="Chlorophyllase"/>
    <property type="match status" value="1"/>
</dbReference>
<dbReference type="SUPFAM" id="SSF53474">
    <property type="entry name" value="alpha/beta-Hydrolases"/>
    <property type="match status" value="1"/>
</dbReference>
<keyword evidence="2" id="KW-1185">Reference proteome</keyword>
<evidence type="ECO:0000313" key="2">
    <source>
        <dbReference type="Proteomes" id="UP001244341"/>
    </source>
</evidence>
<dbReference type="PANTHER" id="PTHR33428:SF14">
    <property type="entry name" value="CARBOXYLESTERASE TYPE B DOMAIN-CONTAINING PROTEIN"/>
    <property type="match status" value="1"/>
</dbReference>
<dbReference type="EMBL" id="CP126213">
    <property type="protein sequence ID" value="WIA14925.1"/>
    <property type="molecule type" value="Genomic_DNA"/>
</dbReference>
<proteinExistence type="predicted"/>
<name>A0ABY8U0K5_TETOB</name>
<protein>
    <recommendedName>
        <fullName evidence="3">Chlorophyllase</fullName>
    </recommendedName>
</protein>
<dbReference type="InterPro" id="IPR029058">
    <property type="entry name" value="AB_hydrolase_fold"/>
</dbReference>
<dbReference type="InterPro" id="IPR017395">
    <property type="entry name" value="Chlorophyllase-like"/>
</dbReference>